<accession>A0A0H2KSR0</accession>
<dbReference type="Proteomes" id="UP000035265">
    <property type="component" value="Unassembled WGS sequence"/>
</dbReference>
<gene>
    <name evidence="2" type="ORF">FB00_01660</name>
</gene>
<dbReference type="InterPro" id="IPR018656">
    <property type="entry name" value="DUF2087"/>
</dbReference>
<comment type="caution">
    <text evidence="2">The sequence shown here is derived from an EMBL/GenBank/DDBJ whole genome shotgun (WGS) entry which is preliminary data.</text>
</comment>
<evidence type="ECO:0000313" key="2">
    <source>
        <dbReference type="EMBL" id="KLN36585.1"/>
    </source>
</evidence>
<feature type="domain" description="DUF2087" evidence="1">
    <location>
        <begin position="99"/>
        <end position="168"/>
    </location>
</feature>
<dbReference type="PATRIC" id="fig|264251.5.peg.342"/>
<reference evidence="2 3" key="1">
    <citation type="submission" date="2014-05" db="EMBL/GenBank/DDBJ databases">
        <title>Cellulosimicrobium funkei U11 genome.</title>
        <authorList>
            <person name="Hu C."/>
            <person name="Gong Y."/>
            <person name="Wan W."/>
            <person name="Jiang M."/>
        </authorList>
    </citation>
    <scope>NUCLEOTIDE SEQUENCE [LARGE SCALE GENOMIC DNA]</scope>
    <source>
        <strain evidence="2 3">U11</strain>
    </source>
</reference>
<proteinExistence type="predicted"/>
<organism evidence="2 3">
    <name type="scientific">Cellulosimicrobium funkei</name>
    <dbReference type="NCBI Taxonomy" id="264251"/>
    <lineage>
        <taxon>Bacteria</taxon>
        <taxon>Bacillati</taxon>
        <taxon>Actinomycetota</taxon>
        <taxon>Actinomycetes</taxon>
        <taxon>Micrococcales</taxon>
        <taxon>Promicromonosporaceae</taxon>
        <taxon>Cellulosimicrobium</taxon>
    </lineage>
</organism>
<dbReference type="AlphaFoldDB" id="A0A0H2KSR0"/>
<dbReference type="EMBL" id="JNBQ01000001">
    <property type="protein sequence ID" value="KLN36585.1"/>
    <property type="molecule type" value="Genomic_DNA"/>
</dbReference>
<evidence type="ECO:0000259" key="1">
    <source>
        <dbReference type="Pfam" id="PF09860"/>
    </source>
</evidence>
<evidence type="ECO:0000313" key="3">
    <source>
        <dbReference type="Proteomes" id="UP000035265"/>
    </source>
</evidence>
<name>A0A0H2KSR0_9MICO</name>
<protein>
    <recommendedName>
        <fullName evidence="1">DUF2087 domain-containing protein</fullName>
    </recommendedName>
</protein>
<keyword evidence="3" id="KW-1185">Reference proteome</keyword>
<dbReference type="RefSeq" id="WP_047231047.1">
    <property type="nucleotide sequence ID" value="NZ_JNBQ01000001.1"/>
</dbReference>
<dbReference type="STRING" id="264251.FB00_01660"/>
<sequence length="177" mass="19352">MDVEQNGAVAPDNAWKQVVASLADAGRLEVLARVVTEGPAEAVLSTDERRRLGPLLAAGVIVRDDGGFLRAAPERFAALLATAPTPRPTGPERFLVDGRLLRSPKRLRDRELVVRFLAAQVLPLEEPVTELTLTKRLAARAADPVSLRRAMVDAGLVHRTRDGAEYWRTVVTEFDDV</sequence>
<dbReference type="Pfam" id="PF09860">
    <property type="entry name" value="DUF2087"/>
    <property type="match status" value="1"/>
</dbReference>